<protein>
    <recommendedName>
        <fullName evidence="5">Tyrosinase copper-binding domain-containing protein</fullName>
    </recommendedName>
</protein>
<dbReference type="InterPro" id="IPR008922">
    <property type="entry name" value="Di-copper_centre_dom_sf"/>
</dbReference>
<keyword evidence="2" id="KW-0186">Copper</keyword>
<evidence type="ECO:0000259" key="5">
    <source>
        <dbReference type="PROSITE" id="PS00498"/>
    </source>
</evidence>
<name>A0A9D4RA75_DREPO</name>
<sequence>MGFLQEITVVLCVLVITHADPLGNFLPQELAVCVNRLTPLANAAFPTASDPVLNIRQRENGGQQAGVEIGIDYAENDVPRLETPEDVHLYCVKQFVWKADTVRWKDYNITETDQNFINGLLESMMTPTGTNQSSSKRQAGGPGGLFPPTGFRVRQEIRRISDGSRNAFFGVLRAMKMNGEYDMFARLHRGIVEVSAHQGPNFYGWHRVLISMFEEAMRRIDRRVSLPYWDSTLDFEMDNPVHTILFSPAFYGNGDGLVTTGPFANWATPIGPLTRNIGSESSLMSKRNIQAVMSRCRMIEISRPTAAEEFDLELFHGGNHLWVDGQFSDLAVAAYDPLFWIHHAFVDYIWEMFRFHQFFDCRVNPDFDYPDTPGLHTALRQMDGLPGYVNIDGYRGYWTRFWYRYERAPMCPCGSPYLRCHPVRGVCVSIERFLAPDEGPLGPYGAMAYPTSSRAARARAQVAMLGVGRKFDAPSHDPRTQMYHESMGRKGAFKRTNMAPVPAVGENSNQQNIVQPHVIGDQILTAVSNGRKSDALERNNASPLFTGQNANKALQDIYSGHAFPVAEPTSLLPVPVWDTLDSYLENRNSYTSNSSAYDWLFVPVQVTFNAVGVDNSARTPSMKCLPSDAKSTHIKVSVQGINYLGENTDYAVVDISKDLDSSHAIVAIRAPVVGPSMSMLTASHGCGLMCKPMCINTKAGTLQYHPCTGLFWLKPEDATAYVRSHDEAVESLAKGGAKFPIMFQCHKESQSPWKKP</sequence>
<feature type="chain" id="PRO_5038505206" description="Tyrosinase copper-binding domain-containing protein" evidence="4">
    <location>
        <begin position="20"/>
        <end position="756"/>
    </location>
</feature>
<feature type="region of interest" description="Disordered" evidence="3">
    <location>
        <begin position="127"/>
        <end position="147"/>
    </location>
</feature>
<dbReference type="SUPFAM" id="SSF48056">
    <property type="entry name" value="Di-copper centre-containing domain"/>
    <property type="match status" value="1"/>
</dbReference>
<dbReference type="InterPro" id="IPR002227">
    <property type="entry name" value="Tyrosinase_Cu-bd"/>
</dbReference>
<dbReference type="Pfam" id="PF00264">
    <property type="entry name" value="Tyrosinase"/>
    <property type="match status" value="1"/>
</dbReference>
<keyword evidence="7" id="KW-1185">Reference proteome</keyword>
<accession>A0A9D4RA75</accession>
<feature type="domain" description="Tyrosinase copper-binding" evidence="5">
    <location>
        <begin position="336"/>
        <end position="347"/>
    </location>
</feature>
<dbReference type="Proteomes" id="UP000828390">
    <property type="component" value="Unassembled WGS sequence"/>
</dbReference>
<evidence type="ECO:0000256" key="2">
    <source>
        <dbReference type="ARBA" id="ARBA00023008"/>
    </source>
</evidence>
<dbReference type="EMBL" id="JAIWYP010000003">
    <property type="protein sequence ID" value="KAH3859277.1"/>
    <property type="molecule type" value="Genomic_DNA"/>
</dbReference>
<dbReference type="AlphaFoldDB" id="A0A9D4RA75"/>
<evidence type="ECO:0000256" key="1">
    <source>
        <dbReference type="ARBA" id="ARBA00022723"/>
    </source>
</evidence>
<dbReference type="PANTHER" id="PTHR11474">
    <property type="entry name" value="TYROSINASE FAMILY MEMBER"/>
    <property type="match status" value="1"/>
</dbReference>
<keyword evidence="4" id="KW-0732">Signal</keyword>
<dbReference type="GO" id="GO:0046872">
    <property type="term" value="F:metal ion binding"/>
    <property type="evidence" value="ECO:0007669"/>
    <property type="project" value="UniProtKB-KW"/>
</dbReference>
<evidence type="ECO:0000313" key="6">
    <source>
        <dbReference type="EMBL" id="KAH3859277.1"/>
    </source>
</evidence>
<dbReference type="Gene3D" id="1.10.1280.10">
    <property type="entry name" value="Di-copper center containing domain from catechol oxidase"/>
    <property type="match status" value="1"/>
</dbReference>
<keyword evidence="1" id="KW-0479">Metal-binding</keyword>
<gene>
    <name evidence="6" type="ORF">DPMN_101995</name>
</gene>
<feature type="compositionally biased region" description="Polar residues" evidence="3">
    <location>
        <begin position="127"/>
        <end position="137"/>
    </location>
</feature>
<comment type="caution">
    <text evidence="6">The sequence shown here is derived from an EMBL/GenBank/DDBJ whole genome shotgun (WGS) entry which is preliminary data.</text>
</comment>
<proteinExistence type="predicted"/>
<evidence type="ECO:0000256" key="4">
    <source>
        <dbReference type="SAM" id="SignalP"/>
    </source>
</evidence>
<evidence type="ECO:0000313" key="7">
    <source>
        <dbReference type="Proteomes" id="UP000828390"/>
    </source>
</evidence>
<dbReference type="PROSITE" id="PS00498">
    <property type="entry name" value="TYROSINASE_2"/>
    <property type="match status" value="1"/>
</dbReference>
<feature type="signal peptide" evidence="4">
    <location>
        <begin position="1"/>
        <end position="19"/>
    </location>
</feature>
<reference evidence="6" key="1">
    <citation type="journal article" date="2019" name="bioRxiv">
        <title>The Genome of the Zebra Mussel, Dreissena polymorpha: A Resource for Invasive Species Research.</title>
        <authorList>
            <person name="McCartney M.A."/>
            <person name="Auch B."/>
            <person name="Kono T."/>
            <person name="Mallez S."/>
            <person name="Zhang Y."/>
            <person name="Obille A."/>
            <person name="Becker A."/>
            <person name="Abrahante J.E."/>
            <person name="Garbe J."/>
            <person name="Badalamenti J.P."/>
            <person name="Herman A."/>
            <person name="Mangelson H."/>
            <person name="Liachko I."/>
            <person name="Sullivan S."/>
            <person name="Sone E.D."/>
            <person name="Koren S."/>
            <person name="Silverstein K.A.T."/>
            <person name="Beckman K.B."/>
            <person name="Gohl D.M."/>
        </authorList>
    </citation>
    <scope>NUCLEOTIDE SEQUENCE</scope>
    <source>
        <strain evidence="6">Duluth1</strain>
        <tissue evidence="6">Whole animal</tissue>
    </source>
</reference>
<dbReference type="PRINTS" id="PR00092">
    <property type="entry name" value="TYROSINASE"/>
</dbReference>
<dbReference type="PANTHER" id="PTHR11474:SF126">
    <property type="entry name" value="TYROSINASE-LIKE PROTEIN TYR-1-RELATED"/>
    <property type="match status" value="1"/>
</dbReference>
<dbReference type="GO" id="GO:0016491">
    <property type="term" value="F:oxidoreductase activity"/>
    <property type="evidence" value="ECO:0007669"/>
    <property type="project" value="InterPro"/>
</dbReference>
<organism evidence="6 7">
    <name type="scientific">Dreissena polymorpha</name>
    <name type="common">Zebra mussel</name>
    <name type="synonym">Mytilus polymorpha</name>
    <dbReference type="NCBI Taxonomy" id="45954"/>
    <lineage>
        <taxon>Eukaryota</taxon>
        <taxon>Metazoa</taxon>
        <taxon>Spiralia</taxon>
        <taxon>Lophotrochozoa</taxon>
        <taxon>Mollusca</taxon>
        <taxon>Bivalvia</taxon>
        <taxon>Autobranchia</taxon>
        <taxon>Heteroconchia</taxon>
        <taxon>Euheterodonta</taxon>
        <taxon>Imparidentia</taxon>
        <taxon>Neoheterodontei</taxon>
        <taxon>Myida</taxon>
        <taxon>Dreissenoidea</taxon>
        <taxon>Dreissenidae</taxon>
        <taxon>Dreissena</taxon>
    </lineage>
</organism>
<reference evidence="6" key="2">
    <citation type="submission" date="2020-11" db="EMBL/GenBank/DDBJ databases">
        <authorList>
            <person name="McCartney M.A."/>
            <person name="Auch B."/>
            <person name="Kono T."/>
            <person name="Mallez S."/>
            <person name="Becker A."/>
            <person name="Gohl D.M."/>
            <person name="Silverstein K.A.T."/>
            <person name="Koren S."/>
            <person name="Bechman K.B."/>
            <person name="Herman A."/>
            <person name="Abrahante J.E."/>
            <person name="Garbe J."/>
        </authorList>
    </citation>
    <scope>NUCLEOTIDE SEQUENCE</scope>
    <source>
        <strain evidence="6">Duluth1</strain>
        <tissue evidence="6">Whole animal</tissue>
    </source>
</reference>
<evidence type="ECO:0000256" key="3">
    <source>
        <dbReference type="SAM" id="MobiDB-lite"/>
    </source>
</evidence>
<dbReference type="InterPro" id="IPR050316">
    <property type="entry name" value="Tyrosinase/Hemocyanin"/>
</dbReference>